<reference evidence="1 2" key="1">
    <citation type="submission" date="2023-03" db="EMBL/GenBank/DDBJ databases">
        <title>Complete genome sequences of several Auritidibacter ignavus strains isolated from ear infections.</title>
        <authorList>
            <person name="Baehr T."/>
            <person name="Baumhoegger A.M."/>
        </authorList>
    </citation>
    <scope>NUCLEOTIDE SEQUENCE [LARGE SCALE GENOMIC DNA]</scope>
    <source>
        <strain evidence="1 2">BABAE-6</strain>
    </source>
</reference>
<accession>A0AAJ6AK47</accession>
<sequence>MTDHGHDVLGQLFAASSAGTDAGQTEIEQKCSRRGCQETARWKIIWNNPKIHAPEREKTWLACDAHRQYLEQFLAARTFWKFTRPL</sequence>
<evidence type="ECO:0000313" key="1">
    <source>
        <dbReference type="EMBL" id="WGH93679.1"/>
    </source>
</evidence>
<evidence type="ECO:0008006" key="3">
    <source>
        <dbReference type="Google" id="ProtNLM"/>
    </source>
</evidence>
<proteinExistence type="predicted"/>
<evidence type="ECO:0000313" key="2">
    <source>
        <dbReference type="Proteomes" id="UP001224674"/>
    </source>
</evidence>
<organism evidence="1 2">
    <name type="scientific">Auritidibacter ignavus</name>
    <dbReference type="NCBI Taxonomy" id="678932"/>
    <lineage>
        <taxon>Bacteria</taxon>
        <taxon>Bacillati</taxon>
        <taxon>Actinomycetota</taxon>
        <taxon>Actinomycetes</taxon>
        <taxon>Micrococcales</taxon>
        <taxon>Micrococcaceae</taxon>
        <taxon>Auritidibacter</taxon>
    </lineage>
</organism>
<dbReference type="AlphaFoldDB" id="A0AAJ6AK47"/>
<dbReference type="RefSeq" id="WP_279675088.1">
    <property type="nucleotide sequence ID" value="NZ_CP122566.1"/>
</dbReference>
<dbReference type="Proteomes" id="UP001224674">
    <property type="component" value="Chromosome"/>
</dbReference>
<dbReference type="EMBL" id="CP122566">
    <property type="protein sequence ID" value="WGH93679.1"/>
    <property type="molecule type" value="Genomic_DNA"/>
</dbReference>
<name>A0AAJ6AK47_9MICC</name>
<gene>
    <name evidence="1" type="ORF">QDX21_02460</name>
</gene>
<keyword evidence="2" id="KW-1185">Reference proteome</keyword>
<protein>
    <recommendedName>
        <fullName evidence="3">Acetone carboxylase</fullName>
    </recommendedName>
</protein>